<evidence type="ECO:0000313" key="2">
    <source>
        <dbReference type="EMBL" id="GAA1841940.1"/>
    </source>
</evidence>
<protein>
    <submittedName>
        <fullName evidence="2">Uncharacterized protein</fullName>
    </submittedName>
</protein>
<gene>
    <name evidence="2" type="ORF">GCM10009750_30270</name>
</gene>
<comment type="caution">
    <text evidence="2">The sequence shown here is derived from an EMBL/GenBank/DDBJ whole genome shotgun (WGS) entry which is preliminary data.</text>
</comment>
<feature type="region of interest" description="Disordered" evidence="1">
    <location>
        <begin position="1"/>
        <end position="21"/>
    </location>
</feature>
<proteinExistence type="predicted"/>
<accession>A0ABN2MXI6</accession>
<evidence type="ECO:0000256" key="1">
    <source>
        <dbReference type="SAM" id="MobiDB-lite"/>
    </source>
</evidence>
<feature type="compositionally biased region" description="Polar residues" evidence="1">
    <location>
        <begin position="1"/>
        <end position="16"/>
    </location>
</feature>
<sequence>MNSLTSTAHGETSAARQGSGLAAPANHAFTASASGGAAAPAGILQAYESGCPAPAARLA</sequence>
<organism evidence="2 3">
    <name type="scientific">Agromyces salentinus</name>
    <dbReference type="NCBI Taxonomy" id="269421"/>
    <lineage>
        <taxon>Bacteria</taxon>
        <taxon>Bacillati</taxon>
        <taxon>Actinomycetota</taxon>
        <taxon>Actinomycetes</taxon>
        <taxon>Micrococcales</taxon>
        <taxon>Microbacteriaceae</taxon>
        <taxon>Agromyces</taxon>
    </lineage>
</organism>
<name>A0ABN2MXI6_9MICO</name>
<dbReference type="EMBL" id="BAAANK010000008">
    <property type="protein sequence ID" value="GAA1841940.1"/>
    <property type="molecule type" value="Genomic_DNA"/>
</dbReference>
<dbReference type="Proteomes" id="UP001501746">
    <property type="component" value="Unassembled WGS sequence"/>
</dbReference>
<evidence type="ECO:0000313" key="3">
    <source>
        <dbReference type="Proteomes" id="UP001501746"/>
    </source>
</evidence>
<reference evidence="2 3" key="1">
    <citation type="journal article" date="2019" name="Int. J. Syst. Evol. Microbiol.">
        <title>The Global Catalogue of Microorganisms (GCM) 10K type strain sequencing project: providing services to taxonomists for standard genome sequencing and annotation.</title>
        <authorList>
            <consortium name="The Broad Institute Genomics Platform"/>
            <consortium name="The Broad Institute Genome Sequencing Center for Infectious Disease"/>
            <person name="Wu L."/>
            <person name="Ma J."/>
        </authorList>
    </citation>
    <scope>NUCLEOTIDE SEQUENCE [LARGE SCALE GENOMIC DNA]</scope>
    <source>
        <strain evidence="2 3">JCM 14323</strain>
    </source>
</reference>
<keyword evidence="3" id="KW-1185">Reference proteome</keyword>